<feature type="non-terminal residue" evidence="1">
    <location>
        <position position="68"/>
    </location>
</feature>
<protein>
    <submittedName>
        <fullName evidence="1">Uncharacterized protein</fullName>
    </submittedName>
</protein>
<sequence length="68" mass="7325">RPLVTGAILEGSCCGWSPGLRPSRHLLPSFVVRRHPLGSLILICSLFTGPSSQDESQVEEEAHAQTEA</sequence>
<organism evidence="1 2">
    <name type="scientific">Eleutherodactylus coqui</name>
    <name type="common">Puerto Rican coqui</name>
    <dbReference type="NCBI Taxonomy" id="57060"/>
    <lineage>
        <taxon>Eukaryota</taxon>
        <taxon>Metazoa</taxon>
        <taxon>Chordata</taxon>
        <taxon>Craniata</taxon>
        <taxon>Vertebrata</taxon>
        <taxon>Euteleostomi</taxon>
        <taxon>Amphibia</taxon>
        <taxon>Batrachia</taxon>
        <taxon>Anura</taxon>
        <taxon>Neobatrachia</taxon>
        <taxon>Hyloidea</taxon>
        <taxon>Eleutherodactylidae</taxon>
        <taxon>Eleutherodactylinae</taxon>
        <taxon>Eleutherodactylus</taxon>
        <taxon>Eleutherodactylus</taxon>
    </lineage>
</organism>
<dbReference type="EMBL" id="WNTK01000001">
    <property type="protein sequence ID" value="KAG9491500.1"/>
    <property type="molecule type" value="Genomic_DNA"/>
</dbReference>
<reference evidence="1" key="1">
    <citation type="thesis" date="2020" institute="ProQuest LLC" country="789 East Eisenhower Parkway, Ann Arbor, MI, USA">
        <title>Comparative Genomics and Chromosome Evolution.</title>
        <authorList>
            <person name="Mudd A.B."/>
        </authorList>
    </citation>
    <scope>NUCLEOTIDE SEQUENCE</scope>
    <source>
        <strain evidence="1">HN-11 Male</strain>
        <tissue evidence="1">Kidney and liver</tissue>
    </source>
</reference>
<keyword evidence="2" id="KW-1185">Reference proteome</keyword>
<gene>
    <name evidence="1" type="ORF">GDO78_000155</name>
</gene>
<name>A0A8J6FR58_ELECQ</name>
<dbReference type="AlphaFoldDB" id="A0A8J6FR58"/>
<evidence type="ECO:0000313" key="1">
    <source>
        <dbReference type="EMBL" id="KAG9491500.1"/>
    </source>
</evidence>
<comment type="caution">
    <text evidence="1">The sequence shown here is derived from an EMBL/GenBank/DDBJ whole genome shotgun (WGS) entry which is preliminary data.</text>
</comment>
<accession>A0A8J6FR58</accession>
<evidence type="ECO:0000313" key="2">
    <source>
        <dbReference type="Proteomes" id="UP000770717"/>
    </source>
</evidence>
<proteinExistence type="predicted"/>
<dbReference type="Proteomes" id="UP000770717">
    <property type="component" value="Unassembled WGS sequence"/>
</dbReference>